<dbReference type="Proteomes" id="UP001164693">
    <property type="component" value="Chromosome"/>
</dbReference>
<accession>A0ABY7JY34</accession>
<evidence type="ECO:0000256" key="1">
    <source>
        <dbReference type="SAM" id="MobiDB-lite"/>
    </source>
</evidence>
<evidence type="ECO:0000313" key="4">
    <source>
        <dbReference type="Proteomes" id="UP001164693"/>
    </source>
</evidence>
<dbReference type="Pfam" id="PF13349">
    <property type="entry name" value="DUF4097"/>
    <property type="match status" value="1"/>
</dbReference>
<dbReference type="RefSeq" id="WP_269444017.1">
    <property type="nucleotide sequence ID" value="NZ_CP097463.1"/>
</dbReference>
<organism evidence="3 4">
    <name type="scientific">Jatrophihabitans cynanchi</name>
    <dbReference type="NCBI Taxonomy" id="2944128"/>
    <lineage>
        <taxon>Bacteria</taxon>
        <taxon>Bacillati</taxon>
        <taxon>Actinomycetota</taxon>
        <taxon>Actinomycetes</taxon>
        <taxon>Jatrophihabitantales</taxon>
        <taxon>Jatrophihabitantaceae</taxon>
        <taxon>Jatrophihabitans</taxon>
    </lineage>
</organism>
<evidence type="ECO:0000313" key="3">
    <source>
        <dbReference type="EMBL" id="WAX57476.1"/>
    </source>
</evidence>
<reference evidence="3" key="1">
    <citation type="submission" date="2022-05" db="EMBL/GenBank/DDBJ databases">
        <title>Jatrophihabitans sp. SB3-54 whole genome sequence.</title>
        <authorList>
            <person name="Suh M.K."/>
            <person name="Eom M.K."/>
            <person name="Kim J.S."/>
            <person name="Kim H.S."/>
            <person name="Do H.E."/>
            <person name="Shin Y.K."/>
            <person name="Lee J.-S."/>
        </authorList>
    </citation>
    <scope>NUCLEOTIDE SEQUENCE</scope>
    <source>
        <strain evidence="3">SB3-54</strain>
    </source>
</reference>
<proteinExistence type="predicted"/>
<dbReference type="EMBL" id="CP097463">
    <property type="protein sequence ID" value="WAX57476.1"/>
    <property type="molecule type" value="Genomic_DNA"/>
</dbReference>
<feature type="region of interest" description="Disordered" evidence="1">
    <location>
        <begin position="229"/>
        <end position="250"/>
    </location>
</feature>
<feature type="domain" description="DUF4097" evidence="2">
    <location>
        <begin position="44"/>
        <end position="239"/>
    </location>
</feature>
<sequence>MTTKTFPLTGPINLQARVGRGSLTVHALDELTEARVLITPRRKGSDVAERYTIELNGPTLSVLGPREGGIFDLPIFGTRGNEAVDVVIDVPSGTAVKLSTFSADVVVSGRVGGADIATGSANITAEHVDGDLRVRYGSGNCKVIRVTGSVEARSGAGRAQFGSIDGSLNSACGSGELRVQEVHGSVRSRSGSGSASLETVHGDVDLASGSGPMSIGLPAGRPARLDVTTGSGQVSSDLPIEDAPRGTGEPIMVRARTGSGDIRLYRAA</sequence>
<protein>
    <submittedName>
        <fullName evidence="3">DUF4097 domain-containing protein</fullName>
    </submittedName>
</protein>
<gene>
    <name evidence="3" type="ORF">M6B22_01610</name>
</gene>
<name>A0ABY7JY34_9ACTN</name>
<dbReference type="InterPro" id="IPR025164">
    <property type="entry name" value="Toastrack_DUF4097"/>
</dbReference>
<keyword evidence="4" id="KW-1185">Reference proteome</keyword>
<evidence type="ECO:0000259" key="2">
    <source>
        <dbReference type="Pfam" id="PF13349"/>
    </source>
</evidence>